<feature type="transmembrane region" description="Helical" evidence="5">
    <location>
        <begin position="258"/>
        <end position="287"/>
    </location>
</feature>
<dbReference type="EMBL" id="HG810767">
    <property type="protein sequence ID" value="CDO63370.1"/>
    <property type="molecule type" value="Genomic_DNA"/>
</dbReference>
<proteinExistence type="predicted"/>
<protein>
    <recommendedName>
        <fullName evidence="8">LMBR1 domain-containing protein</fullName>
    </recommendedName>
</protein>
<dbReference type="AlphaFoldDB" id="A0A060RV49"/>
<feature type="transmembrane region" description="Helical" evidence="5">
    <location>
        <begin position="6"/>
        <end position="26"/>
    </location>
</feature>
<evidence type="ECO:0000256" key="3">
    <source>
        <dbReference type="ARBA" id="ARBA00022989"/>
    </source>
</evidence>
<keyword evidence="2 5" id="KW-0812">Transmembrane</keyword>
<evidence type="ECO:0000256" key="4">
    <source>
        <dbReference type="ARBA" id="ARBA00023136"/>
    </source>
</evidence>
<name>A0A060RV49_PLARE</name>
<reference evidence="6" key="2">
    <citation type="submission" date="2014-05" db="EMBL/GenBank/DDBJ databases">
        <title>The genome sequences of chimpanzee malaria parasites reveal the path to human adaptation.</title>
        <authorList>
            <person name="Otto T.D."/>
            <person name="Rayner J.C."/>
            <person name="Boehme U."/>
            <person name="Pain A."/>
            <person name="Spottiswoode N."/>
            <person name="Sanders M."/>
            <person name="Quail M."/>
            <person name="Ollomo B."/>
            <person name="Renaud F."/>
            <person name="Thomas A.W."/>
            <person name="Prugnolle F."/>
            <person name="Conway D.J."/>
            <person name="Newbold C."/>
            <person name="Berriman M."/>
        </authorList>
    </citation>
    <scope>NUCLEOTIDE SEQUENCE [LARGE SCALE GENOMIC DNA]</scope>
    <source>
        <strain evidence="6">CDC</strain>
    </source>
</reference>
<dbReference type="GO" id="GO:0016020">
    <property type="term" value="C:membrane"/>
    <property type="evidence" value="ECO:0007669"/>
    <property type="project" value="UniProtKB-SubCell"/>
</dbReference>
<evidence type="ECO:0000313" key="7">
    <source>
        <dbReference type="Proteomes" id="UP000027581"/>
    </source>
</evidence>
<accession>A0A060RV49</accession>
<evidence type="ECO:0000256" key="1">
    <source>
        <dbReference type="ARBA" id="ARBA00004141"/>
    </source>
</evidence>
<reference evidence="6" key="1">
    <citation type="submission" date="2014-01" db="EMBL/GenBank/DDBJ databases">
        <authorList>
            <person name="Aslett M."/>
        </authorList>
    </citation>
    <scope>NUCLEOTIDE SEQUENCE</scope>
    <source>
        <strain evidence="6">CDC</strain>
    </source>
</reference>
<dbReference type="VEuPathDB" id="PlasmoDB:PRCDC_0616800"/>
<dbReference type="PANTHER" id="PTHR31652:SF0">
    <property type="entry name" value="LIMR FAMILY PROTEIN DDB_G0283707-RELATED"/>
    <property type="match status" value="1"/>
</dbReference>
<feature type="transmembrane region" description="Helical" evidence="5">
    <location>
        <begin position="377"/>
        <end position="402"/>
    </location>
</feature>
<dbReference type="Pfam" id="PF04791">
    <property type="entry name" value="LMBR1"/>
    <property type="match status" value="1"/>
</dbReference>
<dbReference type="PhylomeDB" id="A0A060RV49"/>
<feature type="transmembrane region" description="Helical" evidence="5">
    <location>
        <begin position="81"/>
        <end position="104"/>
    </location>
</feature>
<evidence type="ECO:0000256" key="2">
    <source>
        <dbReference type="ARBA" id="ARBA00022692"/>
    </source>
</evidence>
<dbReference type="VEuPathDB" id="PlasmoDB:PRG01_0617800"/>
<evidence type="ECO:0000256" key="5">
    <source>
        <dbReference type="SAM" id="Phobius"/>
    </source>
</evidence>
<dbReference type="Proteomes" id="UP000027581">
    <property type="component" value="Unassembled WGS sequence"/>
</dbReference>
<gene>
    <name evidence="6" type="ORF">PRCDC_0616800</name>
</gene>
<feature type="transmembrane region" description="Helical" evidence="5">
    <location>
        <begin position="179"/>
        <end position="201"/>
    </location>
</feature>
<feature type="transmembrane region" description="Helical" evidence="5">
    <location>
        <begin position="440"/>
        <end position="461"/>
    </location>
</feature>
<dbReference type="InterPro" id="IPR006876">
    <property type="entry name" value="LMBR1-like_membr_prot"/>
</dbReference>
<feature type="transmembrane region" description="Helical" evidence="5">
    <location>
        <begin position="38"/>
        <end position="61"/>
    </location>
</feature>
<keyword evidence="3 5" id="KW-1133">Transmembrane helix</keyword>
<keyword evidence="4 5" id="KW-0472">Membrane</keyword>
<feature type="transmembrane region" description="Helical" evidence="5">
    <location>
        <begin position="535"/>
        <end position="553"/>
    </location>
</feature>
<dbReference type="PANTHER" id="PTHR31652">
    <property type="entry name" value="LIMR FAMILY PROTEIN DDB_G0283707-RELATED"/>
    <property type="match status" value="1"/>
</dbReference>
<feature type="transmembrane region" description="Helical" evidence="5">
    <location>
        <begin position="482"/>
        <end position="505"/>
    </location>
</feature>
<sequence length="602" mass="71919">MDEYILLIFFIAYLLISGIIGTRLIIIYSHKEENNRLVYIIIKCFIIIGYILSWTIILLVPIDVYYNTYKDIEKYIDIFKLFRICYWFSILYIFMLTPVMFIIYSESDKKIYTLNKHHTKIKKQNKGKNNNPQNNGNIINDGNIMNHDNITNDDNITNNNNNYYYYYNKMTYKIIYKKIIPITLFFLLSSICFLYFTFLYLRKLNLNLNAQECALWYNYIKDIYKKNFLIYNIRKIEHCENIKNTNIKIIINLKFNDYIIIIISFIGFLFFIFYGGIGLISLPFNLINSYIYRKKKIKKDDLKKQLDIINRKSKMLLNITEALQKEKNQLLKMNYFRSFFKYMKYNREKNFLNYTVHNLEKEYDILLENFTKNNSILFPYVSLFLGIIFLIISTVILIHLLVNLIIDVLKYNDDIINSLTFLDSLLVYLVQIKLSVLSTIIYTFIMSYLLVCSLSGFIQFCSKLSLGFIFVLEKRSTYLNSLLLNICLFFFISLGISLFSTKIFYTYSSFTYATFLFDLTLKKIRFVGPLYSNNTFLYILLLINFITLVLYLLPKKWDISFLSVPEKFSKITEQEIIEDNINSKNVCINFDRKSIRDMKLFK</sequence>
<comment type="subcellular location">
    <subcellularLocation>
        <location evidence="1">Membrane</location>
        <topology evidence="1">Multi-pass membrane protein</topology>
    </subcellularLocation>
</comment>
<evidence type="ECO:0008006" key="8">
    <source>
        <dbReference type="Google" id="ProtNLM"/>
    </source>
</evidence>
<organism evidence="6 7">
    <name type="scientific">Plasmodium reichenowi</name>
    <dbReference type="NCBI Taxonomy" id="5854"/>
    <lineage>
        <taxon>Eukaryota</taxon>
        <taxon>Sar</taxon>
        <taxon>Alveolata</taxon>
        <taxon>Apicomplexa</taxon>
        <taxon>Aconoidasida</taxon>
        <taxon>Haemosporida</taxon>
        <taxon>Plasmodiidae</taxon>
        <taxon>Plasmodium</taxon>
        <taxon>Plasmodium (Laverania)</taxon>
    </lineage>
</organism>
<keyword evidence="7" id="KW-1185">Reference proteome</keyword>
<evidence type="ECO:0000313" key="6">
    <source>
        <dbReference type="EMBL" id="CDO63370.1"/>
    </source>
</evidence>